<dbReference type="PANTHER" id="PTHR44227:SF3">
    <property type="entry name" value="PROTEIN O-MANNOSYL-TRANSFERASE TMTC4"/>
    <property type="match status" value="1"/>
</dbReference>
<keyword evidence="3 5" id="KW-0238">DNA-binding</keyword>
<feature type="repeat" description="TPR" evidence="4">
    <location>
        <begin position="329"/>
        <end position="362"/>
    </location>
</feature>
<keyword evidence="2 4" id="KW-0802">TPR repeat</keyword>
<comment type="caution">
    <text evidence="7">The sequence shown here is derived from an EMBL/GenBank/DDBJ whole genome shotgun (WGS) entry which is preliminary data.</text>
</comment>
<feature type="domain" description="OmpR/PhoB-type" evidence="6">
    <location>
        <begin position="1"/>
        <end position="23"/>
    </location>
</feature>
<evidence type="ECO:0000313" key="7">
    <source>
        <dbReference type="EMBL" id="HEC07853.1"/>
    </source>
</evidence>
<evidence type="ECO:0000256" key="3">
    <source>
        <dbReference type="ARBA" id="ARBA00023125"/>
    </source>
</evidence>
<feature type="repeat" description="TPR" evidence="4">
    <location>
        <begin position="295"/>
        <end position="328"/>
    </location>
</feature>
<dbReference type="PROSITE" id="PS51755">
    <property type="entry name" value="OMPR_PHOB"/>
    <property type="match status" value="1"/>
</dbReference>
<dbReference type="Gene3D" id="1.25.40.10">
    <property type="entry name" value="Tetratricopeptide repeat domain"/>
    <property type="match status" value="1"/>
</dbReference>
<dbReference type="EMBL" id="DRLF01000464">
    <property type="protein sequence ID" value="HEC07853.1"/>
    <property type="molecule type" value="Genomic_DNA"/>
</dbReference>
<evidence type="ECO:0000256" key="4">
    <source>
        <dbReference type="PROSITE-ProRule" id="PRU00339"/>
    </source>
</evidence>
<dbReference type="InterPro" id="IPR001867">
    <property type="entry name" value="OmpR/PhoB-type_DNA-bd"/>
</dbReference>
<evidence type="ECO:0000256" key="2">
    <source>
        <dbReference type="ARBA" id="ARBA00022803"/>
    </source>
</evidence>
<dbReference type="SMART" id="SM00028">
    <property type="entry name" value="TPR"/>
    <property type="match status" value="3"/>
</dbReference>
<dbReference type="AlphaFoldDB" id="A0A831S0U0"/>
<dbReference type="Gene3D" id="3.40.50.10070">
    <property type="entry name" value="TolB, N-terminal domain"/>
    <property type="match status" value="1"/>
</dbReference>
<proteinExistence type="predicted"/>
<dbReference type="InterPro" id="IPR011990">
    <property type="entry name" value="TPR-like_helical_dom_sf"/>
</dbReference>
<dbReference type="InterPro" id="IPR052346">
    <property type="entry name" value="O-mannosyl-transferase_TMTC"/>
</dbReference>
<dbReference type="InterPro" id="IPR019734">
    <property type="entry name" value="TPR_rpt"/>
</dbReference>
<dbReference type="GO" id="GO:0000160">
    <property type="term" value="P:phosphorelay signal transduction system"/>
    <property type="evidence" value="ECO:0007669"/>
    <property type="project" value="InterPro"/>
</dbReference>
<name>A0A831S0U0_9GAMM</name>
<dbReference type="SUPFAM" id="SSF48452">
    <property type="entry name" value="TPR-like"/>
    <property type="match status" value="2"/>
</dbReference>
<dbReference type="Proteomes" id="UP000886339">
    <property type="component" value="Unassembled WGS sequence"/>
</dbReference>
<dbReference type="PROSITE" id="PS50005">
    <property type="entry name" value="TPR"/>
    <property type="match status" value="2"/>
</dbReference>
<dbReference type="Pfam" id="PF13414">
    <property type="entry name" value="TPR_11"/>
    <property type="match status" value="1"/>
</dbReference>
<evidence type="ECO:0000259" key="6">
    <source>
        <dbReference type="PROSITE" id="PS51755"/>
    </source>
</evidence>
<feature type="DNA-binding region" description="OmpR/PhoB-type" evidence="5">
    <location>
        <begin position="1"/>
        <end position="23"/>
    </location>
</feature>
<reference evidence="7" key="1">
    <citation type="journal article" date="2020" name="mSystems">
        <title>Genome- and Community-Level Interaction Insights into Carbon Utilization and Element Cycling Functions of Hydrothermarchaeota in Hydrothermal Sediment.</title>
        <authorList>
            <person name="Zhou Z."/>
            <person name="Liu Y."/>
            <person name="Xu W."/>
            <person name="Pan J."/>
            <person name="Luo Z.H."/>
            <person name="Li M."/>
        </authorList>
    </citation>
    <scope>NUCLEOTIDE SEQUENCE [LARGE SCALE GENOMIC DNA]</scope>
    <source>
        <strain evidence="7">HyVt-458</strain>
    </source>
</reference>
<sequence>MGDNGQRQQIIKTIHGRGYRFIADVEELPDGLTEKSHSSRKTIAVLAFSDLSPENDQEYFSDGISEELINLLNKIPQLKVISRTSSFSYKGKNKSIKEIAGDLGASHILEGSVRKSGNDLRITAQLIQASDSTPLWSETYRHTMDDIFKTQDVIAGSVTKHLKLTLFGELSKTTPTNPDAYTLYLQANHLHQKFTDEASKEAEDKVTQSIAIDPTYAPSWLLLSRIIFRATSYLYQKPFSDGLKSAEEAVRNALALDSNNARSYAQLSLINIMNWDFESSIFNINKAMELDSNDSEIVSIAAHNAMDLGRLDEAIELLSKAIRMDPYLAINYYNLGIVYSWLCRFEDALNAIDKYNRVSPDAALQHTTVSFILLRQGRCQDALAESEKEPHEFWKLYTQHCIFLALGQKRKADTLLKEFIRQYSQTHPTTLAYLYACRGEDDKAFTWLETAYAQRDPNLVMKMNYTYFRNLHHDPRWQAFVGKMGFPEGHWLLEQDIYREAPDHSSSIV</sequence>
<keyword evidence="1" id="KW-0677">Repeat</keyword>
<evidence type="ECO:0000256" key="1">
    <source>
        <dbReference type="ARBA" id="ARBA00022737"/>
    </source>
</evidence>
<dbReference type="GO" id="GO:0006355">
    <property type="term" value="P:regulation of DNA-templated transcription"/>
    <property type="evidence" value="ECO:0007669"/>
    <property type="project" value="InterPro"/>
</dbReference>
<gene>
    <name evidence="7" type="ORF">ENJ12_13435</name>
</gene>
<dbReference type="GO" id="GO:0003677">
    <property type="term" value="F:DNA binding"/>
    <property type="evidence" value="ECO:0007669"/>
    <property type="project" value="UniProtKB-UniRule"/>
</dbReference>
<evidence type="ECO:0000256" key="5">
    <source>
        <dbReference type="PROSITE-ProRule" id="PRU01091"/>
    </source>
</evidence>
<accession>A0A831S0U0</accession>
<organism evidence="7">
    <name type="scientific">Thiolapillus brandeum</name>
    <dbReference type="NCBI Taxonomy" id="1076588"/>
    <lineage>
        <taxon>Bacteria</taxon>
        <taxon>Pseudomonadati</taxon>
        <taxon>Pseudomonadota</taxon>
        <taxon>Gammaproteobacteria</taxon>
        <taxon>Chromatiales</taxon>
        <taxon>Sedimenticolaceae</taxon>
        <taxon>Thiolapillus</taxon>
    </lineage>
</organism>
<protein>
    <submittedName>
        <fullName evidence="7">Tetratricopeptide repeat protein</fullName>
    </submittedName>
</protein>
<dbReference type="PANTHER" id="PTHR44227">
    <property type="match status" value="1"/>
</dbReference>